<evidence type="ECO:0000256" key="1">
    <source>
        <dbReference type="SAM" id="MobiDB-lite"/>
    </source>
</evidence>
<name>A0AA88XZD8_PINIB</name>
<accession>A0AA88XZD8</accession>
<evidence type="ECO:0000313" key="4">
    <source>
        <dbReference type="Proteomes" id="UP001186944"/>
    </source>
</evidence>
<gene>
    <name evidence="3" type="ORF">FSP39_008608</name>
</gene>
<dbReference type="Proteomes" id="UP001186944">
    <property type="component" value="Unassembled WGS sequence"/>
</dbReference>
<proteinExistence type="predicted"/>
<dbReference type="InterPro" id="IPR043502">
    <property type="entry name" value="DNA/RNA_pol_sf"/>
</dbReference>
<dbReference type="PANTHER" id="PTHR33050:SF7">
    <property type="entry name" value="RIBONUCLEASE H"/>
    <property type="match status" value="1"/>
</dbReference>
<evidence type="ECO:0000313" key="3">
    <source>
        <dbReference type="EMBL" id="KAK3094975.1"/>
    </source>
</evidence>
<dbReference type="EMBL" id="VSWD01000008">
    <property type="protein sequence ID" value="KAK3094975.1"/>
    <property type="molecule type" value="Genomic_DNA"/>
</dbReference>
<feature type="region of interest" description="Disordered" evidence="1">
    <location>
        <begin position="1"/>
        <end position="53"/>
    </location>
</feature>
<dbReference type="InterPro" id="IPR000477">
    <property type="entry name" value="RT_dom"/>
</dbReference>
<dbReference type="InterPro" id="IPR043128">
    <property type="entry name" value="Rev_trsase/Diguanyl_cyclase"/>
</dbReference>
<protein>
    <recommendedName>
        <fullName evidence="2">Reverse transcriptase domain-containing protein</fullName>
    </recommendedName>
</protein>
<dbReference type="Pfam" id="PF00078">
    <property type="entry name" value="RVT_1"/>
    <property type="match status" value="1"/>
</dbReference>
<comment type="caution">
    <text evidence="3">The sequence shown here is derived from an EMBL/GenBank/DDBJ whole genome shotgun (WGS) entry which is preliminary data.</text>
</comment>
<evidence type="ECO:0000259" key="2">
    <source>
        <dbReference type="PROSITE" id="PS50878"/>
    </source>
</evidence>
<dbReference type="InterPro" id="IPR052055">
    <property type="entry name" value="Hepadnavirus_pol/RT"/>
</dbReference>
<dbReference type="SUPFAM" id="SSF56672">
    <property type="entry name" value="DNA/RNA polymerases"/>
    <property type="match status" value="1"/>
</dbReference>
<dbReference type="AlphaFoldDB" id="A0AA88XZD8"/>
<dbReference type="PROSITE" id="PS50878">
    <property type="entry name" value="RT_POL"/>
    <property type="match status" value="1"/>
</dbReference>
<dbReference type="CDD" id="cd09275">
    <property type="entry name" value="RNase_HI_RT_DIRS1"/>
    <property type="match status" value="1"/>
</dbReference>
<dbReference type="PANTHER" id="PTHR33050">
    <property type="entry name" value="REVERSE TRANSCRIPTASE DOMAIN-CONTAINING PROTEIN"/>
    <property type="match status" value="1"/>
</dbReference>
<organism evidence="3 4">
    <name type="scientific">Pinctada imbricata</name>
    <name type="common">Atlantic pearl-oyster</name>
    <name type="synonym">Pinctada martensii</name>
    <dbReference type="NCBI Taxonomy" id="66713"/>
    <lineage>
        <taxon>Eukaryota</taxon>
        <taxon>Metazoa</taxon>
        <taxon>Spiralia</taxon>
        <taxon>Lophotrochozoa</taxon>
        <taxon>Mollusca</taxon>
        <taxon>Bivalvia</taxon>
        <taxon>Autobranchia</taxon>
        <taxon>Pteriomorphia</taxon>
        <taxon>Pterioida</taxon>
        <taxon>Pterioidea</taxon>
        <taxon>Pteriidae</taxon>
        <taxon>Pinctada</taxon>
    </lineage>
</organism>
<feature type="domain" description="Reverse transcriptase" evidence="2">
    <location>
        <begin position="143"/>
        <end position="326"/>
    </location>
</feature>
<reference evidence="3" key="1">
    <citation type="submission" date="2019-08" db="EMBL/GenBank/DDBJ databases">
        <title>The improved chromosome-level genome for the pearl oyster Pinctada fucata martensii using PacBio sequencing and Hi-C.</title>
        <authorList>
            <person name="Zheng Z."/>
        </authorList>
    </citation>
    <scope>NUCLEOTIDE SEQUENCE</scope>
    <source>
        <strain evidence="3">ZZ-2019</strain>
        <tissue evidence="3">Adductor muscle</tissue>
    </source>
</reference>
<dbReference type="CDD" id="cd03714">
    <property type="entry name" value="RT_DIRS1"/>
    <property type="match status" value="1"/>
</dbReference>
<sequence length="671" mass="76467">MTNHRVRGVSPFVGGPRARCSVGAEPAPTEGPTKPKGMQNELPPNSQESEEIRPNVYPEVLDLGLINMHSCSNVKSLPVGGRLANFTMNWEILTQDEVILDAIKGYKIEFVQNPLKFCQNQENKENMKLVENEIQDLLDKNAVELVEFPIIHNQVLSNIFIRQKKDGGLRPIFNLKGLNKHIQYHHFKMEGFLTVKNLIQKGDYMVKVDLKDAYLSILIHEDHRKYLRFLNSEGQTLQFRSLPFGLASGPRLFTKIMKPLVAFLRRIGIRLVIYLDDILIMNQSQDALQRDRDSLIWILQNLGFVINWKKSQLTPTQNLEFLGFLIDSVMMKVTLPENKIHKILDKCNQALNKREITIQELSSLVGLLNASRDAIVPTTLYVREMQMHQTKQLLLGKNFQSKIKLSKACKEEIKWWINHVQEHNGKQLLKPSPDLMIESDASNLGWGAVCQDMKMGGPWSKEEKKLHINALELKAAHLALKSVAKNKTDMLVWGPILIDLFADRLNNQTPAYFSWRPDPGALGIDAFMKHWGQLKAYAFPPFCLIPRVLAKVMKDKAKIVIITPSWQTQAAYPMLLSMAVDCPILLPPIKNLLTSPEGQAHPLILDSTLKLVAWKVSGEKQEQEDFRMKLQTSWWNHGERELRPLTTPAGNTGVAGVMRGTWIPFRPLWSM</sequence>
<keyword evidence="4" id="KW-1185">Reference proteome</keyword>
<dbReference type="Gene3D" id="3.30.70.270">
    <property type="match status" value="1"/>
</dbReference>
<dbReference type="Gene3D" id="3.10.10.10">
    <property type="entry name" value="HIV Type 1 Reverse Transcriptase, subunit A, domain 1"/>
    <property type="match status" value="1"/>
</dbReference>